<reference evidence="1 2" key="1">
    <citation type="submission" date="2018-09" db="EMBL/GenBank/DDBJ databases">
        <title>A high-quality reference genome of wild soybean provides a powerful tool to mine soybean genomes.</title>
        <authorList>
            <person name="Xie M."/>
            <person name="Chung C.Y.L."/>
            <person name="Li M.-W."/>
            <person name="Wong F.-L."/>
            <person name="Chan T.-F."/>
            <person name="Lam H.-M."/>
        </authorList>
    </citation>
    <scope>NUCLEOTIDE SEQUENCE [LARGE SCALE GENOMIC DNA]</scope>
    <source>
        <strain evidence="2">cv. W05</strain>
        <tissue evidence="1">Hypocotyl of etiolated seedlings</tissue>
    </source>
</reference>
<organism evidence="1 2">
    <name type="scientific">Glycine soja</name>
    <name type="common">Wild soybean</name>
    <dbReference type="NCBI Taxonomy" id="3848"/>
    <lineage>
        <taxon>Eukaryota</taxon>
        <taxon>Viridiplantae</taxon>
        <taxon>Streptophyta</taxon>
        <taxon>Embryophyta</taxon>
        <taxon>Tracheophyta</taxon>
        <taxon>Spermatophyta</taxon>
        <taxon>Magnoliopsida</taxon>
        <taxon>eudicotyledons</taxon>
        <taxon>Gunneridae</taxon>
        <taxon>Pentapetalae</taxon>
        <taxon>rosids</taxon>
        <taxon>fabids</taxon>
        <taxon>Fabales</taxon>
        <taxon>Fabaceae</taxon>
        <taxon>Papilionoideae</taxon>
        <taxon>50 kb inversion clade</taxon>
        <taxon>NPAAA clade</taxon>
        <taxon>indigoferoid/millettioid clade</taxon>
        <taxon>Phaseoleae</taxon>
        <taxon>Glycine</taxon>
        <taxon>Glycine subgen. Soja</taxon>
    </lineage>
</organism>
<dbReference type="EMBL" id="QZWG01000011">
    <property type="protein sequence ID" value="RZB82471.1"/>
    <property type="molecule type" value="Genomic_DNA"/>
</dbReference>
<name>A0A445I8U2_GLYSO</name>
<dbReference type="AlphaFoldDB" id="A0A445I8U2"/>
<comment type="caution">
    <text evidence="1">The sequence shown here is derived from an EMBL/GenBank/DDBJ whole genome shotgun (WGS) entry which is preliminary data.</text>
</comment>
<evidence type="ECO:0000313" key="1">
    <source>
        <dbReference type="EMBL" id="RZB82471.1"/>
    </source>
</evidence>
<keyword evidence="2" id="KW-1185">Reference proteome</keyword>
<evidence type="ECO:0000313" key="2">
    <source>
        <dbReference type="Proteomes" id="UP000289340"/>
    </source>
</evidence>
<sequence length="100" mass="11399">MNFHAQTYKAGSYLLLWPSLTILLLLFKCLIGAQVAYSFQNTSVGVVIDANSEAGKQQKRAMHIAAQTFNNNSKNHNNTILFFHDSKPFYSFTRKVDQRK</sequence>
<dbReference type="SMR" id="A0A445I8U2"/>
<gene>
    <name evidence="1" type="ORF">D0Y65_031563</name>
</gene>
<dbReference type="Proteomes" id="UP000289340">
    <property type="component" value="Chromosome 11"/>
</dbReference>
<protein>
    <submittedName>
        <fullName evidence="1">Uncharacterized protein</fullName>
    </submittedName>
</protein>
<accession>A0A445I8U2</accession>
<proteinExistence type="predicted"/>